<dbReference type="EMBL" id="JANHAX010000002">
    <property type="protein sequence ID" value="MDQ2089813.1"/>
    <property type="molecule type" value="Genomic_DNA"/>
</dbReference>
<dbReference type="AlphaFoldDB" id="A0AAE3WC76"/>
<evidence type="ECO:0000256" key="1">
    <source>
        <dbReference type="ARBA" id="ARBA00001947"/>
    </source>
</evidence>
<feature type="region of interest" description="Disordered" evidence="7">
    <location>
        <begin position="41"/>
        <end position="117"/>
    </location>
</feature>
<organism evidence="8 9">
    <name type="scientific">Marimonas arenosa</name>
    <dbReference type="NCBI Taxonomy" id="1795305"/>
    <lineage>
        <taxon>Bacteria</taxon>
        <taxon>Pseudomonadati</taxon>
        <taxon>Pseudomonadota</taxon>
        <taxon>Alphaproteobacteria</taxon>
        <taxon>Rhodobacterales</taxon>
        <taxon>Paracoccaceae</taxon>
        <taxon>Marimonas</taxon>
    </lineage>
</organism>
<proteinExistence type="predicted"/>
<dbReference type="GO" id="GO:0046872">
    <property type="term" value="F:metal ion binding"/>
    <property type="evidence" value="ECO:0007669"/>
    <property type="project" value="UniProtKB-KW"/>
</dbReference>
<name>A0AAE3WC76_9RHOB</name>
<sequence length="376" mass="39770">MLKHASASRLVGTEILDPVADVFQFGRASFPAAHRLAAQTDAAAAPAPGEDDKTGTALGADDIADSTTHRDGDGTPSPDEGPAPVSAGDGNRDENDNPRVTENGGETAIYEDGSNRDENGAIVNIGPLISYTSGGDAATSYNITIEFEGTWTEDLQQAFIAAADYLSQIILADLPDVLYFGTTYDDITISAELVPIDGSGGILGQAGPTLIRNGTYLPYEGMMQFDMADAETYYNNGLWDAIVLHEMLHTLGFGTMWAYMGLTTGSVSGGDIRFTGENATAVYQYEFTEIAANDPDSDIGIPIETDGGAGTAGGHWDETLFNQEIMTGYIDSNNFLSEMTVAALEDMGYDTVFDSPLDANDLYGPMPVDLLGDLVA</sequence>
<dbReference type="GO" id="GO:0016020">
    <property type="term" value="C:membrane"/>
    <property type="evidence" value="ECO:0007669"/>
    <property type="project" value="InterPro"/>
</dbReference>
<evidence type="ECO:0000256" key="4">
    <source>
        <dbReference type="ARBA" id="ARBA00022801"/>
    </source>
</evidence>
<dbReference type="GO" id="GO:0006508">
    <property type="term" value="P:proteolysis"/>
    <property type="evidence" value="ECO:0007669"/>
    <property type="project" value="UniProtKB-KW"/>
</dbReference>
<feature type="compositionally biased region" description="Basic and acidic residues" evidence="7">
    <location>
        <begin position="90"/>
        <end position="99"/>
    </location>
</feature>
<gene>
    <name evidence="8" type="ORF">NO357_07880</name>
</gene>
<dbReference type="GO" id="GO:0005737">
    <property type="term" value="C:cytoplasm"/>
    <property type="evidence" value="ECO:0007669"/>
    <property type="project" value="TreeGrafter"/>
</dbReference>
<reference evidence="8" key="2">
    <citation type="submission" date="2023-02" db="EMBL/GenBank/DDBJ databases">
        <title>'Rhodoalgimonas zhirmunskyi' gen. nov., isolated from a red alga.</title>
        <authorList>
            <person name="Nedashkovskaya O.I."/>
            <person name="Otstavnykh N.Y."/>
            <person name="Bystritskaya E.P."/>
            <person name="Balabanova L.A."/>
            <person name="Isaeva M.P."/>
        </authorList>
    </citation>
    <scope>NUCLEOTIDE SEQUENCE</scope>
    <source>
        <strain evidence="8">KCTC 52189</strain>
    </source>
</reference>
<dbReference type="GO" id="GO:0007155">
    <property type="term" value="P:cell adhesion"/>
    <property type="evidence" value="ECO:0007669"/>
    <property type="project" value="InterPro"/>
</dbReference>
<keyword evidence="5" id="KW-0862">Zinc</keyword>
<comment type="caution">
    <text evidence="8">The sequence shown here is derived from an EMBL/GenBank/DDBJ whole genome shotgun (WGS) entry which is preliminary data.</text>
</comment>
<dbReference type="InterPro" id="IPR001577">
    <property type="entry name" value="Peptidase_M8"/>
</dbReference>
<dbReference type="Pfam" id="PF01457">
    <property type="entry name" value="Peptidase_M8"/>
    <property type="match status" value="1"/>
</dbReference>
<accession>A0AAE3WC76</accession>
<reference evidence="8" key="1">
    <citation type="submission" date="2022-07" db="EMBL/GenBank/DDBJ databases">
        <authorList>
            <person name="Otstavnykh N."/>
            <person name="Isaeva M."/>
            <person name="Bystritskaya E."/>
        </authorList>
    </citation>
    <scope>NUCLEOTIDE SEQUENCE</scope>
    <source>
        <strain evidence="8">KCTC 52189</strain>
    </source>
</reference>
<keyword evidence="4" id="KW-0378">Hydrolase</keyword>
<protein>
    <submittedName>
        <fullName evidence="8">Leishmanolysin</fullName>
    </submittedName>
</protein>
<evidence type="ECO:0000256" key="3">
    <source>
        <dbReference type="ARBA" id="ARBA00022723"/>
    </source>
</evidence>
<dbReference type="Gene3D" id="3.90.132.10">
    <property type="entry name" value="Leishmanolysin , domain 2"/>
    <property type="match status" value="1"/>
</dbReference>
<keyword evidence="2" id="KW-0645">Protease</keyword>
<dbReference type="GO" id="GO:0004222">
    <property type="term" value="F:metalloendopeptidase activity"/>
    <property type="evidence" value="ECO:0007669"/>
    <property type="project" value="InterPro"/>
</dbReference>
<dbReference type="Proteomes" id="UP001226762">
    <property type="component" value="Unassembled WGS sequence"/>
</dbReference>
<evidence type="ECO:0000313" key="9">
    <source>
        <dbReference type="Proteomes" id="UP001226762"/>
    </source>
</evidence>
<dbReference type="SUPFAM" id="SSF55486">
    <property type="entry name" value="Metalloproteases ('zincins'), catalytic domain"/>
    <property type="match status" value="1"/>
</dbReference>
<comment type="cofactor">
    <cofactor evidence="1">
        <name>Zn(2+)</name>
        <dbReference type="ChEBI" id="CHEBI:29105"/>
    </cofactor>
</comment>
<dbReference type="PANTHER" id="PTHR10942">
    <property type="entry name" value="LEISHMANOLYSIN-LIKE PEPTIDASE"/>
    <property type="match status" value="1"/>
</dbReference>
<evidence type="ECO:0000256" key="6">
    <source>
        <dbReference type="ARBA" id="ARBA00023049"/>
    </source>
</evidence>
<keyword evidence="6" id="KW-0482">Metalloprotease</keyword>
<keyword evidence="3" id="KW-0479">Metal-binding</keyword>
<evidence type="ECO:0000256" key="7">
    <source>
        <dbReference type="SAM" id="MobiDB-lite"/>
    </source>
</evidence>
<dbReference type="PANTHER" id="PTHR10942:SF0">
    <property type="entry name" value="LEISHMANOLYSIN-LIKE PEPTIDASE"/>
    <property type="match status" value="1"/>
</dbReference>
<keyword evidence="9" id="KW-1185">Reference proteome</keyword>
<dbReference type="RefSeq" id="WP_306735083.1">
    <property type="nucleotide sequence ID" value="NZ_JANHAX010000002.1"/>
</dbReference>
<evidence type="ECO:0000313" key="8">
    <source>
        <dbReference type="EMBL" id="MDQ2089813.1"/>
    </source>
</evidence>
<evidence type="ECO:0000256" key="5">
    <source>
        <dbReference type="ARBA" id="ARBA00022833"/>
    </source>
</evidence>
<evidence type="ECO:0000256" key="2">
    <source>
        <dbReference type="ARBA" id="ARBA00022670"/>
    </source>
</evidence>